<keyword evidence="1" id="KW-0808">Transferase</keyword>
<comment type="caution">
    <text evidence="3">The sequence shown here is derived from an EMBL/GenBank/DDBJ whole genome shotgun (WGS) entry which is preliminary data.</text>
</comment>
<name>A0AAD8LMN6_TARER</name>
<evidence type="ECO:0000256" key="1">
    <source>
        <dbReference type="ARBA" id="ARBA00022679"/>
    </source>
</evidence>
<evidence type="ECO:0000256" key="2">
    <source>
        <dbReference type="ARBA" id="ARBA00023315"/>
    </source>
</evidence>
<dbReference type="GO" id="GO:0016747">
    <property type="term" value="F:acyltransferase activity, transferring groups other than amino-acyl groups"/>
    <property type="evidence" value="ECO:0007669"/>
    <property type="project" value="UniProtKB-ARBA"/>
</dbReference>
<organism evidence="3 4">
    <name type="scientific">Tagetes erecta</name>
    <name type="common">African marigold</name>
    <dbReference type="NCBI Taxonomy" id="13708"/>
    <lineage>
        <taxon>Eukaryota</taxon>
        <taxon>Viridiplantae</taxon>
        <taxon>Streptophyta</taxon>
        <taxon>Embryophyta</taxon>
        <taxon>Tracheophyta</taxon>
        <taxon>Spermatophyta</taxon>
        <taxon>Magnoliopsida</taxon>
        <taxon>eudicotyledons</taxon>
        <taxon>Gunneridae</taxon>
        <taxon>Pentapetalae</taxon>
        <taxon>asterids</taxon>
        <taxon>campanulids</taxon>
        <taxon>Asterales</taxon>
        <taxon>Asteraceae</taxon>
        <taxon>Asteroideae</taxon>
        <taxon>Heliantheae alliance</taxon>
        <taxon>Tageteae</taxon>
        <taxon>Tagetes</taxon>
    </lineage>
</organism>
<keyword evidence="4" id="KW-1185">Reference proteome</keyword>
<dbReference type="Pfam" id="PF02458">
    <property type="entry name" value="Transferase"/>
    <property type="match status" value="1"/>
</dbReference>
<keyword evidence="2" id="KW-0012">Acyltransferase</keyword>
<dbReference type="PANTHER" id="PTHR31625">
    <property type="match status" value="1"/>
</dbReference>
<dbReference type="InterPro" id="IPR023213">
    <property type="entry name" value="CAT-like_dom_sf"/>
</dbReference>
<reference evidence="3" key="1">
    <citation type="journal article" date="2023" name="bioRxiv">
        <title>Improved chromosome-level genome assembly for marigold (Tagetes erecta).</title>
        <authorList>
            <person name="Jiang F."/>
            <person name="Yuan L."/>
            <person name="Wang S."/>
            <person name="Wang H."/>
            <person name="Xu D."/>
            <person name="Wang A."/>
            <person name="Fan W."/>
        </authorList>
    </citation>
    <scope>NUCLEOTIDE SEQUENCE</scope>
    <source>
        <strain evidence="3">WSJ</strain>
        <tissue evidence="3">Leaf</tissue>
    </source>
</reference>
<dbReference type="Proteomes" id="UP001229421">
    <property type="component" value="Unassembled WGS sequence"/>
</dbReference>
<sequence length="450" mass="50403">MASSPILKVFESSQVSPPAATVGDMVLPLTFFDFLWLRQPPVQYLFFYELSITQTQFVETLIPNLKHSLSLTLQHFIPFSGNLIIHPTSTKKPEIRYVEGDSVAITFAESNLDFNKLTGNHPRDCGMFYHLIPLLGDADKTLDFTKIPLFSVQVTFFPNSGISIGMTNHHCLGDASTRFCFLKAWTSVAQSGTDESFLSNGTFPLYDRVVNNPKLDESYLNLAKVETFNEYQPPKLCVPTHKVRATFILRRNVLNRLKTLVSTQVPTLVYVSSFTVACAYMWSCLANTLDDELQLFGFAIDCRSRMHPPIPPAYFGNCIGGCVTTERSTKLTGKDGFVTAAKLIGESLHKTLNDKDGIVKEMKPFKDMFPNGLPTTMTWVSGTPKLKFYEVDFGWGKPKKVETVSIDYNKAISMNACKEASEDIEIGVCLPATKMETYVCIFEHGLETYI</sequence>
<protein>
    <submittedName>
        <fullName evidence="3">Uncharacterized protein</fullName>
    </submittedName>
</protein>
<proteinExistence type="predicted"/>
<accession>A0AAD8LMN6</accession>
<evidence type="ECO:0000313" key="3">
    <source>
        <dbReference type="EMBL" id="KAK1441551.1"/>
    </source>
</evidence>
<dbReference type="AlphaFoldDB" id="A0AAD8LMN6"/>
<dbReference type="SUPFAM" id="SSF52777">
    <property type="entry name" value="CoA-dependent acyltransferases"/>
    <property type="match status" value="1"/>
</dbReference>
<dbReference type="Gene3D" id="3.30.559.10">
    <property type="entry name" value="Chloramphenicol acetyltransferase-like domain"/>
    <property type="match status" value="2"/>
</dbReference>
<evidence type="ECO:0000313" key="4">
    <source>
        <dbReference type="Proteomes" id="UP001229421"/>
    </source>
</evidence>
<dbReference type="InterPro" id="IPR051504">
    <property type="entry name" value="Plant_metabolite_acyltrans"/>
</dbReference>
<gene>
    <name evidence="3" type="ORF">QVD17_07544</name>
</gene>
<dbReference type="EMBL" id="JAUHHV010000001">
    <property type="protein sequence ID" value="KAK1441551.1"/>
    <property type="molecule type" value="Genomic_DNA"/>
</dbReference>